<proteinExistence type="predicted"/>
<dbReference type="InterPro" id="IPR041931">
    <property type="entry name" value="DNA_pol3_alpha_thumb_dom"/>
</dbReference>
<reference evidence="10 11" key="1">
    <citation type="journal article" date="2016" name="Nat. Commun.">
        <title>Thousands of microbial genomes shed light on interconnected biogeochemical processes in an aquifer system.</title>
        <authorList>
            <person name="Anantharaman K."/>
            <person name="Brown C.T."/>
            <person name="Hug L.A."/>
            <person name="Sharon I."/>
            <person name="Castelle C.J."/>
            <person name="Probst A.J."/>
            <person name="Thomas B.C."/>
            <person name="Singh A."/>
            <person name="Wilkins M.J."/>
            <person name="Karaoz U."/>
            <person name="Brodie E.L."/>
            <person name="Williams K.H."/>
            <person name="Hubbard S.S."/>
            <person name="Banfield J.F."/>
        </authorList>
    </citation>
    <scope>NUCLEOTIDE SEQUENCE [LARGE SCALE GENOMIC DNA]</scope>
</reference>
<dbReference type="NCBIfam" id="TIGR00594">
    <property type="entry name" value="polc"/>
    <property type="match status" value="1"/>
</dbReference>
<dbReference type="CDD" id="cd04485">
    <property type="entry name" value="DnaE_OBF"/>
    <property type="match status" value="1"/>
</dbReference>
<evidence type="ECO:0000313" key="10">
    <source>
        <dbReference type="EMBL" id="OGL53462.1"/>
    </source>
</evidence>
<dbReference type="InterPro" id="IPR040982">
    <property type="entry name" value="DNA_pol3_finger"/>
</dbReference>
<dbReference type="SMART" id="SM00481">
    <property type="entry name" value="POLIIIAc"/>
    <property type="match status" value="1"/>
</dbReference>
<dbReference type="PANTHER" id="PTHR32294:SF0">
    <property type="entry name" value="DNA POLYMERASE III SUBUNIT ALPHA"/>
    <property type="match status" value="1"/>
</dbReference>
<dbReference type="NCBIfam" id="NF005298">
    <property type="entry name" value="PRK06826.1"/>
    <property type="match status" value="1"/>
</dbReference>
<dbReference type="NCBIfam" id="NF004226">
    <property type="entry name" value="PRK05673.1"/>
    <property type="match status" value="1"/>
</dbReference>
<dbReference type="CDD" id="cd12113">
    <property type="entry name" value="PHP_PolIIIA_DnaE3"/>
    <property type="match status" value="1"/>
</dbReference>
<sequence length="1190" mass="134005">MIHSDFVHLHVHTEYSLLDGALKIKDLIKKSNEFRMPALAITDHGNMFGVIQFYKEALNMGIKPIIGCEVYVAPGSRHEKSSPKGISEASFHFILLVKNQTGFHNLIKLVTKSYLEGFYYRPRIDKEILAKYSSGLIGMTSCLKGEIPSLLNHDKFEDACNVAEFYRGIFEKDDFYIELQDNGIEAQKSVNKKLIELANKLNLPLVATNDCHYLSKSDALAHEVLLCIGTGKTLSDTKRLSFSSNQFFFKSPEDMWNSFKEIPDAIHNTIKIAEKCNLILDFDRSYLPVYHPPENLSLNEYLITLAKEGLEKRLEKIKTKAEEKDFEEITSLYRKRLDYELDVITKMNFSGYFLIVWDFIKYAKENNIPVGPGRGSAAGSLAAYALNITDIDPIKYGLIFERFLNPERKSMPDIDTDFCQDRRDEVISYVKNKYGKNNVGQIITFGTLMARAVIKDVGRVLGMPYAVVDSIAKLIPFRPKITIEQATAEEPKLNELMQQDEKVAELFKIAKILEGLSRQPSTHAAGVVISPKPLEEFLPLYKSSEQRGSNKSGEEILTQFPMDDIQTIGLLKMDFLGLKTLTVIKKTIEMIKNNQGTELLLDQITLDDPLTYKLLSEANTAGVFQLESGGMRDLLRKLKPGIYEELIVLIALYRPGPLQSGMGEDFIMAKHGKKKVTYDVPALKNILENTHGVILYQEQVMKIANELAGFSLAEADILRSAMGKKKAELMSKQREKFIEGAKKNGINPSKAEKIFDLMEKFAGYGFNKSHSAAYALIAYRTAYLKAHYPVEFMASLLSSEVGNNDKIVKYISDCREMGIEILPPDINESFGDFTIKGNSINFGLTAVKNVGVQAIESIIRTRNEIKGFKSLFEFCTNVDLRVVNKRVIESLILAGAFDKLGGNRRQMVLSIDLFMEKAQKIQKEKQSGQTNLFDVSSAEEPIVNDSVSMPDSPEWSEHELLTKEKEILGFYLTGHPLARYASIIERITNCKCETLSFKNNGSNGEEEESVIVQENPKFSKKEGDVVYLGGMVKNCKKHLNKKNEEMAFINLEDMTGEVEIVAFSEVYKKSSNLLEKDSPILVKGKVTYKSQSPKIIAERIISLENAEEEMASKILIDFTATGITKDSLNELRELFVNEKGKCTVVFKIATPQKLSVIIDLNQEIKINPKKETLRKIENLTGGGTVQCLIQ</sequence>
<dbReference type="GO" id="GO:0005737">
    <property type="term" value="C:cytoplasm"/>
    <property type="evidence" value="ECO:0007669"/>
    <property type="project" value="UniProtKB-SubCell"/>
</dbReference>
<organism evidence="10 11">
    <name type="scientific">Candidatus Schekmanbacteria bacterium RIFCSPLOWO2_12_FULL_38_15</name>
    <dbReference type="NCBI Taxonomy" id="1817883"/>
    <lineage>
        <taxon>Bacteria</taxon>
        <taxon>Candidatus Schekmaniibacteriota</taxon>
    </lineage>
</organism>
<dbReference type="InterPro" id="IPR004365">
    <property type="entry name" value="NA-bd_OB_tRNA"/>
</dbReference>
<dbReference type="GO" id="GO:0008408">
    <property type="term" value="F:3'-5' exonuclease activity"/>
    <property type="evidence" value="ECO:0007669"/>
    <property type="project" value="InterPro"/>
</dbReference>
<dbReference type="InterPro" id="IPR004013">
    <property type="entry name" value="PHP_dom"/>
</dbReference>
<dbReference type="GO" id="GO:0003676">
    <property type="term" value="F:nucleic acid binding"/>
    <property type="evidence" value="ECO:0007669"/>
    <property type="project" value="InterPro"/>
</dbReference>
<dbReference type="InterPro" id="IPR004805">
    <property type="entry name" value="DnaE2/DnaE/PolC"/>
</dbReference>
<dbReference type="Gene3D" id="1.10.150.870">
    <property type="match status" value="1"/>
</dbReference>
<evidence type="ECO:0000256" key="5">
    <source>
        <dbReference type="ARBA" id="ARBA00022695"/>
    </source>
</evidence>
<dbReference type="Proteomes" id="UP000178082">
    <property type="component" value="Unassembled WGS sequence"/>
</dbReference>
<dbReference type="Pfam" id="PF17657">
    <property type="entry name" value="DNA_pol3_finger"/>
    <property type="match status" value="1"/>
</dbReference>
<gene>
    <name evidence="10" type="ORF">A3G31_08165</name>
</gene>
<evidence type="ECO:0000259" key="9">
    <source>
        <dbReference type="SMART" id="SM00481"/>
    </source>
</evidence>
<dbReference type="EC" id="2.7.7.7" evidence="2"/>
<dbReference type="Gene3D" id="2.40.50.140">
    <property type="entry name" value="Nucleic acid-binding proteins"/>
    <property type="match status" value="1"/>
</dbReference>
<dbReference type="InterPro" id="IPR012340">
    <property type="entry name" value="NA-bd_OB-fold"/>
</dbReference>
<dbReference type="GO" id="GO:0006260">
    <property type="term" value="P:DNA replication"/>
    <property type="evidence" value="ECO:0007669"/>
    <property type="project" value="UniProtKB-KW"/>
</dbReference>
<evidence type="ECO:0000313" key="11">
    <source>
        <dbReference type="Proteomes" id="UP000178082"/>
    </source>
</evidence>
<evidence type="ECO:0000256" key="8">
    <source>
        <dbReference type="ARBA" id="ARBA00049244"/>
    </source>
</evidence>
<dbReference type="Pfam" id="PF14579">
    <property type="entry name" value="HHH_6"/>
    <property type="match status" value="1"/>
</dbReference>
<dbReference type="InterPro" id="IPR029460">
    <property type="entry name" value="DNAPol_HHH"/>
</dbReference>
<dbReference type="InterPro" id="IPR016195">
    <property type="entry name" value="Pol/histidinol_Pase-like"/>
</dbReference>
<dbReference type="Pfam" id="PF02811">
    <property type="entry name" value="PHP"/>
    <property type="match status" value="1"/>
</dbReference>
<dbReference type="EMBL" id="MGDI01000025">
    <property type="protein sequence ID" value="OGL53462.1"/>
    <property type="molecule type" value="Genomic_DNA"/>
</dbReference>
<evidence type="ECO:0000256" key="1">
    <source>
        <dbReference type="ARBA" id="ARBA00004496"/>
    </source>
</evidence>
<keyword evidence="7" id="KW-0239">DNA-directed DNA polymerase</keyword>
<evidence type="ECO:0000256" key="6">
    <source>
        <dbReference type="ARBA" id="ARBA00022705"/>
    </source>
</evidence>
<keyword evidence="5" id="KW-0548">Nucleotidyltransferase</keyword>
<accession>A0A1F7SI61</accession>
<evidence type="ECO:0000256" key="2">
    <source>
        <dbReference type="ARBA" id="ARBA00012417"/>
    </source>
</evidence>
<evidence type="ECO:0000256" key="7">
    <source>
        <dbReference type="ARBA" id="ARBA00022932"/>
    </source>
</evidence>
<keyword evidence="6" id="KW-0235">DNA replication</keyword>
<dbReference type="Pfam" id="PF01336">
    <property type="entry name" value="tRNA_anti-codon"/>
    <property type="match status" value="1"/>
</dbReference>
<evidence type="ECO:0000256" key="4">
    <source>
        <dbReference type="ARBA" id="ARBA00022679"/>
    </source>
</evidence>
<comment type="caution">
    <text evidence="10">The sequence shown here is derived from an EMBL/GenBank/DDBJ whole genome shotgun (WGS) entry which is preliminary data.</text>
</comment>
<dbReference type="STRING" id="1817883.A3G31_08165"/>
<comment type="subcellular location">
    <subcellularLocation>
        <location evidence="1">Cytoplasm</location>
    </subcellularLocation>
</comment>
<comment type="catalytic activity">
    <reaction evidence="8">
        <text>DNA(n) + a 2'-deoxyribonucleoside 5'-triphosphate = DNA(n+1) + diphosphate</text>
        <dbReference type="Rhea" id="RHEA:22508"/>
        <dbReference type="Rhea" id="RHEA-COMP:17339"/>
        <dbReference type="Rhea" id="RHEA-COMP:17340"/>
        <dbReference type="ChEBI" id="CHEBI:33019"/>
        <dbReference type="ChEBI" id="CHEBI:61560"/>
        <dbReference type="ChEBI" id="CHEBI:173112"/>
        <dbReference type="EC" id="2.7.7.7"/>
    </reaction>
</comment>
<dbReference type="Gene3D" id="1.10.10.1600">
    <property type="entry name" value="Bacterial DNA polymerase III alpha subunit, thumb domain"/>
    <property type="match status" value="1"/>
</dbReference>
<keyword evidence="4" id="KW-0808">Transferase</keyword>
<evidence type="ECO:0000256" key="3">
    <source>
        <dbReference type="ARBA" id="ARBA00019114"/>
    </source>
</evidence>
<dbReference type="InterPro" id="IPR011708">
    <property type="entry name" value="DNA_pol3_alpha_NTPase_dom"/>
</dbReference>
<dbReference type="Gene3D" id="3.20.20.140">
    <property type="entry name" value="Metal-dependent hydrolases"/>
    <property type="match status" value="1"/>
</dbReference>
<dbReference type="Pfam" id="PF07733">
    <property type="entry name" value="DNA_pol3_alpha"/>
    <property type="match status" value="1"/>
</dbReference>
<dbReference type="InterPro" id="IPR003141">
    <property type="entry name" value="Pol/His_phosphatase_N"/>
</dbReference>
<dbReference type="PANTHER" id="PTHR32294">
    <property type="entry name" value="DNA POLYMERASE III SUBUNIT ALPHA"/>
    <property type="match status" value="1"/>
</dbReference>
<dbReference type="GO" id="GO:0003887">
    <property type="term" value="F:DNA-directed DNA polymerase activity"/>
    <property type="evidence" value="ECO:0007669"/>
    <property type="project" value="UniProtKB-KW"/>
</dbReference>
<protein>
    <recommendedName>
        <fullName evidence="3">DNA polymerase III subunit alpha</fullName>
        <ecNumber evidence="2">2.7.7.7</ecNumber>
    </recommendedName>
</protein>
<feature type="domain" description="Polymerase/histidinol phosphatase N-terminal" evidence="9">
    <location>
        <begin position="7"/>
        <end position="74"/>
    </location>
</feature>
<dbReference type="SUPFAM" id="SSF89550">
    <property type="entry name" value="PHP domain-like"/>
    <property type="match status" value="1"/>
</dbReference>
<name>A0A1F7SI61_9BACT</name>
<dbReference type="AlphaFoldDB" id="A0A1F7SI61"/>